<gene>
    <name evidence="1" type="ORF">MTR62_04525</name>
</gene>
<reference evidence="1" key="1">
    <citation type="submission" date="2022-03" db="EMBL/GenBank/DDBJ databases">
        <title>Identification of a novel bacterium isolated from mangrove sediments.</title>
        <authorList>
            <person name="Pan X."/>
        </authorList>
    </citation>
    <scope>NUCLEOTIDE SEQUENCE</scope>
    <source>
        <strain evidence="1">B1949</strain>
    </source>
</reference>
<dbReference type="RefSeq" id="WP_244017397.1">
    <property type="nucleotide sequence ID" value="NZ_JALHLF010000009.1"/>
</dbReference>
<keyword evidence="2" id="KW-1185">Reference proteome</keyword>
<proteinExistence type="predicted"/>
<accession>A0ABT0BA96</accession>
<organism evidence="1 2">
    <name type="scientific">Novosphingobium organovorum</name>
    <dbReference type="NCBI Taxonomy" id="2930092"/>
    <lineage>
        <taxon>Bacteria</taxon>
        <taxon>Pseudomonadati</taxon>
        <taxon>Pseudomonadota</taxon>
        <taxon>Alphaproteobacteria</taxon>
        <taxon>Sphingomonadales</taxon>
        <taxon>Sphingomonadaceae</taxon>
        <taxon>Novosphingobium</taxon>
    </lineage>
</organism>
<evidence type="ECO:0000313" key="1">
    <source>
        <dbReference type="EMBL" id="MCJ2181969.1"/>
    </source>
</evidence>
<evidence type="ECO:0000313" key="2">
    <source>
        <dbReference type="Proteomes" id="UP001162881"/>
    </source>
</evidence>
<protein>
    <submittedName>
        <fullName evidence="1">Uncharacterized protein</fullName>
    </submittedName>
</protein>
<dbReference type="EMBL" id="JALHLF010000009">
    <property type="protein sequence ID" value="MCJ2181969.1"/>
    <property type="molecule type" value="Genomic_DNA"/>
</dbReference>
<sequence length="133" mass="14538">MQSHTRALIAASAFAFVTGKKVAGLYDHAEARDRLIAAESRRDQLQGFDGERQVKFSGRLPELYDEGDRVSIAMAITDGTVEGYDRGSATSYTARVADDFVQLYDHGAKAWFDYDVQNPDAAMSYYRGGAGAA</sequence>
<name>A0ABT0BA96_9SPHN</name>
<dbReference type="Proteomes" id="UP001162881">
    <property type="component" value="Unassembled WGS sequence"/>
</dbReference>
<comment type="caution">
    <text evidence="1">The sequence shown here is derived from an EMBL/GenBank/DDBJ whole genome shotgun (WGS) entry which is preliminary data.</text>
</comment>